<feature type="transmembrane region" description="Helical" evidence="2">
    <location>
        <begin position="107"/>
        <end position="126"/>
    </location>
</feature>
<evidence type="ECO:0000256" key="2">
    <source>
        <dbReference type="SAM" id="Phobius"/>
    </source>
</evidence>
<organism evidence="3 4">
    <name type="scientific">Candidatus Roizmanbacteria bacterium CG03_land_8_20_14_0_80_39_12</name>
    <dbReference type="NCBI Taxonomy" id="1974847"/>
    <lineage>
        <taxon>Bacteria</taxon>
        <taxon>Candidatus Roizmaniibacteriota</taxon>
    </lineage>
</organism>
<dbReference type="Proteomes" id="UP000230119">
    <property type="component" value="Unassembled WGS sequence"/>
</dbReference>
<gene>
    <name evidence="3" type="ORF">COS52_02795</name>
</gene>
<evidence type="ECO:0000313" key="4">
    <source>
        <dbReference type="Proteomes" id="UP000230119"/>
    </source>
</evidence>
<accession>A0A2M7BSH7</accession>
<feature type="compositionally biased region" description="Polar residues" evidence="1">
    <location>
        <begin position="73"/>
        <end position="100"/>
    </location>
</feature>
<name>A0A2M7BSH7_9BACT</name>
<sequence length="133" mass="14421">MDQFNKALSFILGLVVVAVFIVVASGKFNFKGLSLPKSKTAINTTPKPTSKPWFSFNQPTTKPTAKPTSTPKINTLSKGGVQQQNQQDPNYRSYSGSQVPTSIPNTGVPIVLFPLFGTSLLTGIFMRKTGKKE</sequence>
<protein>
    <submittedName>
        <fullName evidence="3">Uncharacterized protein</fullName>
    </submittedName>
</protein>
<feature type="compositionally biased region" description="Low complexity" evidence="1">
    <location>
        <begin position="59"/>
        <end position="72"/>
    </location>
</feature>
<keyword evidence="2" id="KW-0812">Transmembrane</keyword>
<feature type="transmembrane region" description="Helical" evidence="2">
    <location>
        <begin position="7"/>
        <end position="26"/>
    </location>
</feature>
<evidence type="ECO:0000313" key="3">
    <source>
        <dbReference type="EMBL" id="PIV08421.1"/>
    </source>
</evidence>
<dbReference type="AlphaFoldDB" id="A0A2M7BSH7"/>
<evidence type="ECO:0000256" key="1">
    <source>
        <dbReference type="SAM" id="MobiDB-lite"/>
    </source>
</evidence>
<comment type="caution">
    <text evidence="3">The sequence shown here is derived from an EMBL/GenBank/DDBJ whole genome shotgun (WGS) entry which is preliminary data.</text>
</comment>
<keyword evidence="2" id="KW-1133">Transmembrane helix</keyword>
<proteinExistence type="predicted"/>
<dbReference type="EMBL" id="PEVA01000123">
    <property type="protein sequence ID" value="PIV08421.1"/>
    <property type="molecule type" value="Genomic_DNA"/>
</dbReference>
<reference evidence="4" key="1">
    <citation type="submission" date="2017-09" db="EMBL/GenBank/DDBJ databases">
        <title>Depth-based differentiation of microbial function through sediment-hosted aquifers and enrichment of novel symbionts in the deep terrestrial subsurface.</title>
        <authorList>
            <person name="Probst A.J."/>
            <person name="Ladd B."/>
            <person name="Jarett J.K."/>
            <person name="Geller-Mcgrath D.E."/>
            <person name="Sieber C.M.K."/>
            <person name="Emerson J.B."/>
            <person name="Anantharaman K."/>
            <person name="Thomas B.C."/>
            <person name="Malmstrom R."/>
            <person name="Stieglmeier M."/>
            <person name="Klingl A."/>
            <person name="Woyke T."/>
            <person name="Ryan C.M."/>
            <person name="Banfield J.F."/>
        </authorList>
    </citation>
    <scope>NUCLEOTIDE SEQUENCE [LARGE SCALE GENOMIC DNA]</scope>
</reference>
<keyword evidence="2" id="KW-0472">Membrane</keyword>
<feature type="region of interest" description="Disordered" evidence="1">
    <location>
        <begin position="39"/>
        <end position="100"/>
    </location>
</feature>